<dbReference type="CDD" id="cd05379">
    <property type="entry name" value="CAP_bacterial"/>
    <property type="match status" value="1"/>
</dbReference>
<dbReference type="PANTHER" id="PTHR31157">
    <property type="entry name" value="SCP DOMAIN-CONTAINING PROTEIN"/>
    <property type="match status" value="1"/>
</dbReference>
<dbReference type="Gene3D" id="3.40.33.10">
    <property type="entry name" value="CAP"/>
    <property type="match status" value="1"/>
</dbReference>
<feature type="chain" id="PRO_5046006609" evidence="1">
    <location>
        <begin position="22"/>
        <end position="165"/>
    </location>
</feature>
<dbReference type="Pfam" id="PF00188">
    <property type="entry name" value="CAP"/>
    <property type="match status" value="1"/>
</dbReference>
<name>A0ABW0C7S4_9FLAO</name>
<dbReference type="SUPFAM" id="SSF55797">
    <property type="entry name" value="PR-1-like"/>
    <property type="match status" value="1"/>
</dbReference>
<sequence length="165" mass="18607">MKKFTLLPVMVLLAMFMTSCSSDSIEDKAAEINTSNLVVPETKTIEIEIMELINDYRLSKGLNPLNNVGIIKAQAFNHTDYMITNNIVSHDNFYQRKLFLESSLGARDVSENVAYGFTSAQTVVTAWLNSTNHKANIEGDFTDFDLSADQNAEGDWYYTNIFVKK</sequence>
<feature type="domain" description="SCP" evidence="2">
    <location>
        <begin position="51"/>
        <end position="137"/>
    </location>
</feature>
<accession>A0ABW0C7S4</accession>
<feature type="signal peptide" evidence="1">
    <location>
        <begin position="1"/>
        <end position="21"/>
    </location>
</feature>
<dbReference type="InterPro" id="IPR035940">
    <property type="entry name" value="CAP_sf"/>
</dbReference>
<dbReference type="Proteomes" id="UP001596162">
    <property type="component" value="Unassembled WGS sequence"/>
</dbReference>
<keyword evidence="4" id="KW-1185">Reference proteome</keyword>
<proteinExistence type="predicted"/>
<dbReference type="PROSITE" id="PS51257">
    <property type="entry name" value="PROKAR_LIPOPROTEIN"/>
    <property type="match status" value="1"/>
</dbReference>
<evidence type="ECO:0000256" key="1">
    <source>
        <dbReference type="SAM" id="SignalP"/>
    </source>
</evidence>
<keyword evidence="1" id="KW-0732">Signal</keyword>
<dbReference type="EMBL" id="JBHSLA010000004">
    <property type="protein sequence ID" value="MFC5195791.1"/>
    <property type="molecule type" value="Genomic_DNA"/>
</dbReference>
<evidence type="ECO:0000259" key="2">
    <source>
        <dbReference type="Pfam" id="PF00188"/>
    </source>
</evidence>
<evidence type="ECO:0000313" key="3">
    <source>
        <dbReference type="EMBL" id="MFC5195791.1"/>
    </source>
</evidence>
<reference evidence="4" key="1">
    <citation type="journal article" date="2019" name="Int. J. Syst. Evol. Microbiol.">
        <title>The Global Catalogue of Microorganisms (GCM) 10K type strain sequencing project: providing services to taxonomists for standard genome sequencing and annotation.</title>
        <authorList>
            <consortium name="The Broad Institute Genomics Platform"/>
            <consortium name="The Broad Institute Genome Sequencing Center for Infectious Disease"/>
            <person name="Wu L."/>
            <person name="Ma J."/>
        </authorList>
    </citation>
    <scope>NUCLEOTIDE SEQUENCE [LARGE SCALE GENOMIC DNA]</scope>
    <source>
        <strain evidence="4">JCM 17978</strain>
    </source>
</reference>
<evidence type="ECO:0000313" key="4">
    <source>
        <dbReference type="Proteomes" id="UP001596162"/>
    </source>
</evidence>
<protein>
    <submittedName>
        <fullName evidence="3">CAP domain-containing protein</fullName>
    </submittedName>
</protein>
<dbReference type="PANTHER" id="PTHR31157:SF1">
    <property type="entry name" value="SCP DOMAIN-CONTAINING PROTEIN"/>
    <property type="match status" value="1"/>
</dbReference>
<dbReference type="InterPro" id="IPR014044">
    <property type="entry name" value="CAP_dom"/>
</dbReference>
<dbReference type="RefSeq" id="WP_376860831.1">
    <property type="nucleotide sequence ID" value="NZ_JBHSLA010000004.1"/>
</dbReference>
<organism evidence="3 4">
    <name type="scientific">Bizionia hallyeonensis</name>
    <dbReference type="NCBI Taxonomy" id="1123757"/>
    <lineage>
        <taxon>Bacteria</taxon>
        <taxon>Pseudomonadati</taxon>
        <taxon>Bacteroidota</taxon>
        <taxon>Flavobacteriia</taxon>
        <taxon>Flavobacteriales</taxon>
        <taxon>Flavobacteriaceae</taxon>
        <taxon>Bizionia</taxon>
    </lineage>
</organism>
<gene>
    <name evidence="3" type="ORF">ACFPH8_10655</name>
</gene>
<comment type="caution">
    <text evidence="3">The sequence shown here is derived from an EMBL/GenBank/DDBJ whole genome shotgun (WGS) entry which is preliminary data.</text>
</comment>